<dbReference type="InterPro" id="IPR016032">
    <property type="entry name" value="Sig_transdc_resp-reg_C-effctor"/>
</dbReference>
<keyword evidence="1" id="KW-0805">Transcription regulation</keyword>
<evidence type="ECO:0000313" key="5">
    <source>
        <dbReference type="EMBL" id="WSE32496.1"/>
    </source>
</evidence>
<dbReference type="CDD" id="cd06170">
    <property type="entry name" value="LuxR_C_like"/>
    <property type="match status" value="1"/>
</dbReference>
<evidence type="ECO:0000256" key="2">
    <source>
        <dbReference type="ARBA" id="ARBA00023125"/>
    </source>
</evidence>
<feature type="domain" description="HTH luxR-type" evidence="4">
    <location>
        <begin position="183"/>
        <end position="246"/>
    </location>
</feature>
<dbReference type="SUPFAM" id="SSF46894">
    <property type="entry name" value="C-terminal effector domain of the bipartite response regulators"/>
    <property type="match status" value="1"/>
</dbReference>
<name>A0ABZ1IEI1_9PSEU</name>
<dbReference type="PANTHER" id="PTHR44688">
    <property type="entry name" value="DNA-BINDING TRANSCRIPTIONAL ACTIVATOR DEVR_DOSR"/>
    <property type="match status" value="1"/>
</dbReference>
<dbReference type="PANTHER" id="PTHR44688:SF16">
    <property type="entry name" value="DNA-BINDING TRANSCRIPTIONAL ACTIVATOR DEVR_DOSR"/>
    <property type="match status" value="1"/>
</dbReference>
<evidence type="ECO:0000313" key="6">
    <source>
        <dbReference type="Proteomes" id="UP001330812"/>
    </source>
</evidence>
<gene>
    <name evidence="5" type="ORF">VSH64_10305</name>
</gene>
<evidence type="ECO:0000256" key="1">
    <source>
        <dbReference type="ARBA" id="ARBA00023015"/>
    </source>
</evidence>
<reference evidence="5 6" key="1">
    <citation type="journal article" date="2015" name="Int. J. Syst. Evol. Microbiol.">
        <title>Amycolatopsis rhabdoformis sp. nov., an actinomycete isolated from a tropical forest soil.</title>
        <authorList>
            <person name="Souza W.R."/>
            <person name="Silva R.E."/>
            <person name="Goodfellow M."/>
            <person name="Busarakam K."/>
            <person name="Figueiro F.S."/>
            <person name="Ferreira D."/>
            <person name="Rodrigues-Filho E."/>
            <person name="Moraes L.A.B."/>
            <person name="Zucchi T.D."/>
        </authorList>
    </citation>
    <scope>NUCLEOTIDE SEQUENCE [LARGE SCALE GENOMIC DNA]</scope>
    <source>
        <strain evidence="5 6">NCIMB 14900</strain>
    </source>
</reference>
<keyword evidence="2" id="KW-0238">DNA-binding</keyword>
<dbReference type="Proteomes" id="UP001330812">
    <property type="component" value="Chromosome"/>
</dbReference>
<sequence>MREGTSSLTARDYERVFRVLERVDTAETLTGFKAALLDALGAELGFRHTTFFSGTTYNTLFQDPEPLLNGRPVALFREYRTDWCEYDVFRLPEARAVLERTFAVSAGELGALPQPALDYVDHWLVRRGVSNAAAMCLTTAGGRALVGVFGDDGSIGAKEMTVLRLLGRQLSAVARGLQPAVRPLTVGHRLSPRQREVAELVARGLTNSAIGATLALSEDTVKKYVSRVLSATGCRSRTELAIHVRR</sequence>
<dbReference type="Pfam" id="PF00196">
    <property type="entry name" value="GerE"/>
    <property type="match status" value="1"/>
</dbReference>
<dbReference type="PRINTS" id="PR00038">
    <property type="entry name" value="HTHLUXR"/>
</dbReference>
<keyword evidence="6" id="KW-1185">Reference proteome</keyword>
<evidence type="ECO:0000256" key="3">
    <source>
        <dbReference type="ARBA" id="ARBA00023163"/>
    </source>
</evidence>
<keyword evidence="3" id="KW-0804">Transcription</keyword>
<dbReference type="RefSeq" id="WP_326835303.1">
    <property type="nucleotide sequence ID" value="NZ_CP142149.1"/>
</dbReference>
<protein>
    <submittedName>
        <fullName evidence="5">LuxR C-terminal-related transcriptional regulator</fullName>
    </submittedName>
</protein>
<dbReference type="InterPro" id="IPR000792">
    <property type="entry name" value="Tscrpt_reg_LuxR_C"/>
</dbReference>
<evidence type="ECO:0000259" key="4">
    <source>
        <dbReference type="PROSITE" id="PS50043"/>
    </source>
</evidence>
<dbReference type="PROSITE" id="PS50043">
    <property type="entry name" value="HTH_LUXR_2"/>
    <property type="match status" value="1"/>
</dbReference>
<dbReference type="InterPro" id="IPR036388">
    <property type="entry name" value="WH-like_DNA-bd_sf"/>
</dbReference>
<proteinExistence type="predicted"/>
<dbReference type="SMART" id="SM00421">
    <property type="entry name" value="HTH_LUXR"/>
    <property type="match status" value="1"/>
</dbReference>
<dbReference type="Gene3D" id="1.10.10.10">
    <property type="entry name" value="Winged helix-like DNA-binding domain superfamily/Winged helix DNA-binding domain"/>
    <property type="match status" value="1"/>
</dbReference>
<accession>A0ABZ1IEI1</accession>
<dbReference type="EMBL" id="CP142149">
    <property type="protein sequence ID" value="WSE32496.1"/>
    <property type="molecule type" value="Genomic_DNA"/>
</dbReference>
<organism evidence="5 6">
    <name type="scientific">Amycolatopsis rhabdoformis</name>
    <dbReference type="NCBI Taxonomy" id="1448059"/>
    <lineage>
        <taxon>Bacteria</taxon>
        <taxon>Bacillati</taxon>
        <taxon>Actinomycetota</taxon>
        <taxon>Actinomycetes</taxon>
        <taxon>Pseudonocardiales</taxon>
        <taxon>Pseudonocardiaceae</taxon>
        <taxon>Amycolatopsis</taxon>
    </lineage>
</organism>